<feature type="region of interest" description="Disordered" evidence="9">
    <location>
        <begin position="83"/>
        <end position="107"/>
    </location>
</feature>
<dbReference type="FunFam" id="3.40.630.30:FF:000048">
    <property type="entry name" value="Glucosamine 6-phosphate N-acetyltransferase"/>
    <property type="match status" value="1"/>
</dbReference>
<dbReference type="InterPro" id="IPR000182">
    <property type="entry name" value="GNAT_dom"/>
</dbReference>
<comment type="similarity">
    <text evidence="8">Belongs to the acetyltransferase family. GNA1 subfamily.</text>
</comment>
<keyword evidence="12" id="KW-1185">Reference proteome</keyword>
<dbReference type="GO" id="GO:0004343">
    <property type="term" value="F:glucosamine 6-phosphate N-acetyltransferase activity"/>
    <property type="evidence" value="ECO:0007669"/>
    <property type="project" value="UniProtKB-UniRule"/>
</dbReference>
<dbReference type="Proteomes" id="UP000816034">
    <property type="component" value="Unassembled WGS sequence"/>
</dbReference>
<evidence type="ECO:0000256" key="1">
    <source>
        <dbReference type="ARBA" id="ARBA00004184"/>
    </source>
</evidence>
<feature type="compositionally biased region" description="Low complexity" evidence="9">
    <location>
        <begin position="83"/>
        <end position="100"/>
    </location>
</feature>
<evidence type="ECO:0000256" key="8">
    <source>
        <dbReference type="RuleBase" id="RU365086"/>
    </source>
</evidence>
<dbReference type="GeneID" id="68099910"/>
<dbReference type="GO" id="GO:0005789">
    <property type="term" value="C:endoplasmic reticulum membrane"/>
    <property type="evidence" value="ECO:0007669"/>
    <property type="project" value="UniProtKB-SubCell"/>
</dbReference>
<dbReference type="CDD" id="cd04301">
    <property type="entry name" value="NAT_SF"/>
    <property type="match status" value="1"/>
</dbReference>
<proteinExistence type="inferred from homology"/>
<dbReference type="PROSITE" id="PS51186">
    <property type="entry name" value="GNAT"/>
    <property type="match status" value="1"/>
</dbReference>
<evidence type="ECO:0000313" key="12">
    <source>
        <dbReference type="Proteomes" id="UP000816034"/>
    </source>
</evidence>
<evidence type="ECO:0000256" key="4">
    <source>
        <dbReference type="ARBA" id="ARBA00022679"/>
    </source>
</evidence>
<keyword evidence="4 8" id="KW-0808">Transferase</keyword>
<evidence type="ECO:0000256" key="9">
    <source>
        <dbReference type="SAM" id="MobiDB-lite"/>
    </source>
</evidence>
<organism evidence="11 12">
    <name type="scientific">Naegleria lovaniensis</name>
    <name type="common">Amoeba</name>
    <dbReference type="NCBI Taxonomy" id="51637"/>
    <lineage>
        <taxon>Eukaryota</taxon>
        <taxon>Discoba</taxon>
        <taxon>Heterolobosea</taxon>
        <taxon>Tetramitia</taxon>
        <taxon>Eutetramitia</taxon>
        <taxon>Vahlkampfiidae</taxon>
        <taxon>Naegleria</taxon>
    </lineage>
</organism>
<dbReference type="Gene3D" id="3.40.630.30">
    <property type="match status" value="1"/>
</dbReference>
<dbReference type="AlphaFoldDB" id="A0AA88KGM0"/>
<dbReference type="PANTHER" id="PTHR13355:SF11">
    <property type="entry name" value="GLUCOSAMINE 6-PHOSPHATE N-ACETYLTRANSFERASE"/>
    <property type="match status" value="1"/>
</dbReference>
<reference evidence="11 12" key="1">
    <citation type="journal article" date="2018" name="BMC Genomics">
        <title>The genome of Naegleria lovaniensis, the basis for a comparative approach to unravel pathogenicity factors of the human pathogenic amoeba N. fowleri.</title>
        <authorList>
            <person name="Liechti N."/>
            <person name="Schurch N."/>
            <person name="Bruggmann R."/>
            <person name="Wittwer M."/>
        </authorList>
    </citation>
    <scope>NUCLEOTIDE SEQUENCE [LARGE SCALE GENOMIC DNA]</scope>
    <source>
        <strain evidence="11 12">ATCC 30569</strain>
    </source>
</reference>
<evidence type="ECO:0000256" key="5">
    <source>
        <dbReference type="ARBA" id="ARBA00022824"/>
    </source>
</evidence>
<comment type="pathway">
    <text evidence="8">Nucleotide-sugar biosynthesis; UDP-N-acetyl-alpha-D-glucosamine biosynthesis; N-acetyl-alpha-D-glucosamine 1-phosphate from alpha-D-glucosamine 6-phosphate (route I): step 1/2.</text>
</comment>
<evidence type="ECO:0000256" key="7">
    <source>
        <dbReference type="ARBA" id="ARBA00023315"/>
    </source>
</evidence>
<comment type="subunit">
    <text evidence="3">Homodimer.</text>
</comment>
<evidence type="ECO:0000256" key="3">
    <source>
        <dbReference type="ARBA" id="ARBA00011738"/>
    </source>
</evidence>
<evidence type="ECO:0000259" key="10">
    <source>
        <dbReference type="PROSITE" id="PS51186"/>
    </source>
</evidence>
<evidence type="ECO:0000256" key="2">
    <source>
        <dbReference type="ARBA" id="ARBA00004586"/>
    </source>
</evidence>
<keyword evidence="6" id="KW-0472">Membrane</keyword>
<dbReference type="EMBL" id="PYSW02000029">
    <property type="protein sequence ID" value="KAG2379317.1"/>
    <property type="molecule type" value="Genomic_DNA"/>
</dbReference>
<protein>
    <recommendedName>
        <fullName evidence="8">Glucosamine 6-phosphate N-acetyltransferase</fullName>
        <ecNumber evidence="8">2.3.1.4</ecNumber>
    </recommendedName>
</protein>
<name>A0AA88KGM0_NAELO</name>
<keyword evidence="7 8" id="KW-0012">Acyltransferase</keyword>
<sequence>MSSNSPTIERRLIALRNHCSPNKDIIHTITHSEDTQSGHDIAFNLNTKNIIPMINLNHTAGTTFSNSSSGSSSECSSCCSSSQNTSSCSTSTSSPKGSSSPYQPRPIEPSDYDKGYLALLSQLTTVGDISRESFQKRLSQLDPNTYRIVVIEDPNSHRIVAAATVFVEKKFVHECGSVGHIEDVVVDSNVRGQHLGVKVIEACKQFAQQQGCYKTILDCSEKNVKFYEKCGFVRKEIQMRFDHEHERSK</sequence>
<comment type="catalytic activity">
    <reaction evidence="8">
        <text>D-glucosamine 6-phosphate + acetyl-CoA = N-acetyl-D-glucosamine 6-phosphate + CoA + H(+)</text>
        <dbReference type="Rhea" id="RHEA:10292"/>
        <dbReference type="ChEBI" id="CHEBI:15378"/>
        <dbReference type="ChEBI" id="CHEBI:57287"/>
        <dbReference type="ChEBI" id="CHEBI:57288"/>
        <dbReference type="ChEBI" id="CHEBI:57513"/>
        <dbReference type="ChEBI" id="CHEBI:58725"/>
        <dbReference type="EC" id="2.3.1.4"/>
    </reaction>
</comment>
<dbReference type="RefSeq" id="XP_044546579.1">
    <property type="nucleotide sequence ID" value="XM_044697423.1"/>
</dbReference>
<feature type="domain" description="N-acetyltransferase" evidence="10">
    <location>
        <begin position="102"/>
        <end position="249"/>
    </location>
</feature>
<dbReference type="PANTHER" id="PTHR13355">
    <property type="entry name" value="GLUCOSAMINE 6-PHOSPHATE N-ACETYLTRANSFERASE"/>
    <property type="match status" value="1"/>
</dbReference>
<evidence type="ECO:0000313" key="11">
    <source>
        <dbReference type="EMBL" id="KAG2379317.1"/>
    </source>
</evidence>
<dbReference type="EC" id="2.3.1.4" evidence="8"/>
<accession>A0AA88KGM0</accession>
<dbReference type="SUPFAM" id="SSF55729">
    <property type="entry name" value="Acyl-CoA N-acyltransferases (Nat)"/>
    <property type="match status" value="1"/>
</dbReference>
<comment type="subcellular location">
    <subcellularLocation>
        <location evidence="1">Endomembrane system</location>
        <topology evidence="1">Peripheral membrane protein</topology>
    </subcellularLocation>
    <subcellularLocation>
        <location evidence="2">Endoplasmic reticulum membrane</location>
    </subcellularLocation>
</comment>
<gene>
    <name evidence="11" type="ORF">C9374_007456</name>
</gene>
<dbReference type="GO" id="GO:0006048">
    <property type="term" value="P:UDP-N-acetylglucosamine biosynthetic process"/>
    <property type="evidence" value="ECO:0007669"/>
    <property type="project" value="UniProtKB-UniRule"/>
</dbReference>
<dbReference type="InterPro" id="IPR016181">
    <property type="entry name" value="Acyl_CoA_acyltransferase"/>
</dbReference>
<dbReference type="Pfam" id="PF00583">
    <property type="entry name" value="Acetyltransf_1"/>
    <property type="match status" value="1"/>
</dbReference>
<evidence type="ECO:0000256" key="6">
    <source>
        <dbReference type="ARBA" id="ARBA00023136"/>
    </source>
</evidence>
<keyword evidence="5" id="KW-0256">Endoplasmic reticulum</keyword>
<dbReference type="InterPro" id="IPR039143">
    <property type="entry name" value="GNPNAT1-like"/>
</dbReference>
<comment type="caution">
    <text evidence="11">The sequence shown here is derived from an EMBL/GenBank/DDBJ whole genome shotgun (WGS) entry which is preliminary data.</text>
</comment>